<evidence type="ECO:0000259" key="7">
    <source>
        <dbReference type="Pfam" id="PF02931"/>
    </source>
</evidence>
<dbReference type="Gene3D" id="1.20.58.390">
    <property type="entry name" value="Neurotransmitter-gated ion-channel transmembrane domain"/>
    <property type="match status" value="1"/>
</dbReference>
<dbReference type="InterPro" id="IPR036719">
    <property type="entry name" value="Neuro-gated_channel_TM_sf"/>
</dbReference>
<keyword evidence="6" id="KW-0732">Signal</keyword>
<feature type="domain" description="Neurotransmitter-gated ion-channel ligand-binding" evidence="7">
    <location>
        <begin position="34"/>
        <end position="227"/>
    </location>
</feature>
<evidence type="ECO:0000256" key="5">
    <source>
        <dbReference type="SAM" id="Phobius"/>
    </source>
</evidence>
<name>A0ABN8L955_CHISP</name>
<dbReference type="SUPFAM" id="SSF90112">
    <property type="entry name" value="Neurotransmitter-gated ion-channel transmembrane pore"/>
    <property type="match status" value="1"/>
</dbReference>
<dbReference type="Pfam" id="PF02931">
    <property type="entry name" value="Neur_chan_LBD"/>
    <property type="match status" value="1"/>
</dbReference>
<evidence type="ECO:0000256" key="2">
    <source>
        <dbReference type="ARBA" id="ARBA00022692"/>
    </source>
</evidence>
<sequence>MVWSTCLIILSVVHLMICKDCVIDNRSQYWQWEKKLHNDLNKCQRFTKTHSNNTIVNIRVHMRYFVVDDDEGSMTMQSMTIISWTNKILIWNPQDYHEISVTPVLSYEHWVPQLIVIHDESDSTYISFYHYGSCNLKYNGKVMCISKSESKVPCSSFTRNWPYDTKICSFNYGQSSYEKKNIILVPRFNKTARFDSNFGAEWMITDYRDYYNVTDEIKLRLTFTLKRSAEGLGAVIFLPSILLAVLTVVTVFRDVNNFKRFWLTCFSVFGHFYTLVIINAKVPKAGSGIPAILIFCKFSLLLTSVLVILTLGLKQLRNHTTVPANWIGSVTSFVFDSRGKYLIWPRWKNKSNFLTSDSANTKYIETWNNFCSILNCVLLMLCLTAYMFLIILYVPRPPPLALKWVF</sequence>
<dbReference type="Gene3D" id="2.70.170.10">
    <property type="entry name" value="Neurotransmitter-gated ion-channel ligand-binding domain"/>
    <property type="match status" value="1"/>
</dbReference>
<reference evidence="8" key="1">
    <citation type="submission" date="2021-12" db="EMBL/GenBank/DDBJ databases">
        <authorList>
            <person name="King R."/>
        </authorList>
    </citation>
    <scope>NUCLEOTIDE SEQUENCE</scope>
</reference>
<protein>
    <recommendedName>
        <fullName evidence="7">Neurotransmitter-gated ion-channel ligand-binding domain-containing protein</fullName>
    </recommendedName>
</protein>
<dbReference type="InterPro" id="IPR038050">
    <property type="entry name" value="Neuro_actylchol_rec"/>
</dbReference>
<dbReference type="InterPro" id="IPR006201">
    <property type="entry name" value="Neur_channel"/>
</dbReference>
<dbReference type="EMBL" id="OU963917">
    <property type="protein sequence ID" value="CAH2987241.1"/>
    <property type="molecule type" value="Genomic_DNA"/>
</dbReference>
<feature type="chain" id="PRO_5045744218" description="Neurotransmitter-gated ion-channel ligand-binding domain-containing protein" evidence="6">
    <location>
        <begin position="19"/>
        <end position="406"/>
    </location>
</feature>
<evidence type="ECO:0000256" key="6">
    <source>
        <dbReference type="SAM" id="SignalP"/>
    </source>
</evidence>
<evidence type="ECO:0000256" key="1">
    <source>
        <dbReference type="ARBA" id="ARBA00004141"/>
    </source>
</evidence>
<evidence type="ECO:0000256" key="4">
    <source>
        <dbReference type="ARBA" id="ARBA00023136"/>
    </source>
</evidence>
<comment type="subcellular location">
    <subcellularLocation>
        <location evidence="1">Membrane</location>
        <topology evidence="1">Multi-pass membrane protein</topology>
    </subcellularLocation>
</comment>
<feature type="transmembrane region" description="Helical" evidence="5">
    <location>
        <begin position="231"/>
        <end position="252"/>
    </location>
</feature>
<keyword evidence="9" id="KW-1185">Reference proteome</keyword>
<accession>A0ABN8L955</accession>
<evidence type="ECO:0000256" key="3">
    <source>
        <dbReference type="ARBA" id="ARBA00022989"/>
    </source>
</evidence>
<keyword evidence="4 5" id="KW-0472">Membrane</keyword>
<dbReference type="Proteomes" id="UP001153292">
    <property type="component" value="Chromosome 24"/>
</dbReference>
<keyword evidence="3 5" id="KW-1133">Transmembrane helix</keyword>
<keyword evidence="2 5" id="KW-0812">Transmembrane</keyword>
<gene>
    <name evidence="8" type="ORF">CHILSU_LOCUS6859</name>
</gene>
<dbReference type="SUPFAM" id="SSF63712">
    <property type="entry name" value="Nicotinic receptor ligand binding domain-like"/>
    <property type="match status" value="1"/>
</dbReference>
<feature type="transmembrane region" description="Helical" evidence="5">
    <location>
        <begin position="292"/>
        <end position="313"/>
    </location>
</feature>
<evidence type="ECO:0000313" key="8">
    <source>
        <dbReference type="EMBL" id="CAH2987241.1"/>
    </source>
</evidence>
<dbReference type="InterPro" id="IPR006202">
    <property type="entry name" value="Neur_chan_lig-bd"/>
</dbReference>
<feature type="transmembrane region" description="Helical" evidence="5">
    <location>
        <begin position="261"/>
        <end position="280"/>
    </location>
</feature>
<evidence type="ECO:0000313" key="9">
    <source>
        <dbReference type="Proteomes" id="UP001153292"/>
    </source>
</evidence>
<dbReference type="PANTHER" id="PTHR18945">
    <property type="entry name" value="NEUROTRANSMITTER GATED ION CHANNEL"/>
    <property type="match status" value="1"/>
</dbReference>
<feature type="transmembrane region" description="Helical" evidence="5">
    <location>
        <begin position="372"/>
        <end position="394"/>
    </location>
</feature>
<feature type="signal peptide" evidence="6">
    <location>
        <begin position="1"/>
        <end position="18"/>
    </location>
</feature>
<dbReference type="CDD" id="cd18989">
    <property type="entry name" value="LGIC_ECD_cation"/>
    <property type="match status" value="1"/>
</dbReference>
<proteinExistence type="predicted"/>
<dbReference type="InterPro" id="IPR036734">
    <property type="entry name" value="Neur_chan_lig-bd_sf"/>
</dbReference>
<organism evidence="8 9">
    <name type="scientific">Chilo suppressalis</name>
    <name type="common">Asiatic rice borer moth</name>
    <dbReference type="NCBI Taxonomy" id="168631"/>
    <lineage>
        <taxon>Eukaryota</taxon>
        <taxon>Metazoa</taxon>
        <taxon>Ecdysozoa</taxon>
        <taxon>Arthropoda</taxon>
        <taxon>Hexapoda</taxon>
        <taxon>Insecta</taxon>
        <taxon>Pterygota</taxon>
        <taxon>Neoptera</taxon>
        <taxon>Endopterygota</taxon>
        <taxon>Lepidoptera</taxon>
        <taxon>Glossata</taxon>
        <taxon>Ditrysia</taxon>
        <taxon>Pyraloidea</taxon>
        <taxon>Crambidae</taxon>
        <taxon>Crambinae</taxon>
        <taxon>Chilo</taxon>
    </lineage>
</organism>